<dbReference type="AlphaFoldDB" id="A0A9P5PHJ5"/>
<organism evidence="2 3">
    <name type="scientific">Rhodocollybia butyracea</name>
    <dbReference type="NCBI Taxonomy" id="206335"/>
    <lineage>
        <taxon>Eukaryota</taxon>
        <taxon>Fungi</taxon>
        <taxon>Dikarya</taxon>
        <taxon>Basidiomycota</taxon>
        <taxon>Agaricomycotina</taxon>
        <taxon>Agaricomycetes</taxon>
        <taxon>Agaricomycetidae</taxon>
        <taxon>Agaricales</taxon>
        <taxon>Marasmiineae</taxon>
        <taxon>Omphalotaceae</taxon>
        <taxon>Rhodocollybia</taxon>
    </lineage>
</organism>
<proteinExistence type="predicted"/>
<feature type="region of interest" description="Disordered" evidence="1">
    <location>
        <begin position="1"/>
        <end position="23"/>
    </location>
</feature>
<evidence type="ECO:0000313" key="3">
    <source>
        <dbReference type="Proteomes" id="UP000772434"/>
    </source>
</evidence>
<feature type="compositionally biased region" description="Basic and acidic residues" evidence="1">
    <location>
        <begin position="1"/>
        <end position="13"/>
    </location>
</feature>
<reference evidence="2" key="1">
    <citation type="submission" date="2020-11" db="EMBL/GenBank/DDBJ databases">
        <authorList>
            <consortium name="DOE Joint Genome Institute"/>
            <person name="Ahrendt S."/>
            <person name="Riley R."/>
            <person name="Andreopoulos W."/>
            <person name="Labutti K."/>
            <person name="Pangilinan J."/>
            <person name="Ruiz-Duenas F.J."/>
            <person name="Barrasa J.M."/>
            <person name="Sanchez-Garcia M."/>
            <person name="Camarero S."/>
            <person name="Miyauchi S."/>
            <person name="Serrano A."/>
            <person name="Linde D."/>
            <person name="Babiker R."/>
            <person name="Drula E."/>
            <person name="Ayuso-Fernandez I."/>
            <person name="Pacheco R."/>
            <person name="Padilla G."/>
            <person name="Ferreira P."/>
            <person name="Barriuso J."/>
            <person name="Kellner H."/>
            <person name="Castanera R."/>
            <person name="Alfaro M."/>
            <person name="Ramirez L."/>
            <person name="Pisabarro A.G."/>
            <person name="Kuo A."/>
            <person name="Tritt A."/>
            <person name="Lipzen A."/>
            <person name="He G."/>
            <person name="Yan M."/>
            <person name="Ng V."/>
            <person name="Cullen D."/>
            <person name="Martin F."/>
            <person name="Rosso M.-N."/>
            <person name="Henrissat B."/>
            <person name="Hibbett D."/>
            <person name="Martinez A.T."/>
            <person name="Grigoriev I.V."/>
        </authorList>
    </citation>
    <scope>NUCLEOTIDE SEQUENCE</scope>
    <source>
        <strain evidence="2">AH 40177</strain>
    </source>
</reference>
<comment type="caution">
    <text evidence="2">The sequence shown here is derived from an EMBL/GenBank/DDBJ whole genome shotgun (WGS) entry which is preliminary data.</text>
</comment>
<protein>
    <submittedName>
        <fullName evidence="2">Uncharacterized protein</fullName>
    </submittedName>
</protein>
<gene>
    <name evidence="2" type="ORF">BDP27DRAFT_1426314</name>
</gene>
<accession>A0A9P5PHJ5</accession>
<sequence length="66" mass="7338">MSEPLCRDSREEQNNPQAGAERLGGMFTGASNFTLVNPQFQAATTIQNNYHTWSGCILKSLLHILE</sequence>
<keyword evidence="3" id="KW-1185">Reference proteome</keyword>
<evidence type="ECO:0000313" key="2">
    <source>
        <dbReference type="EMBL" id="KAF9064013.1"/>
    </source>
</evidence>
<name>A0A9P5PHJ5_9AGAR</name>
<dbReference type="EMBL" id="JADNRY010000133">
    <property type="protein sequence ID" value="KAF9064013.1"/>
    <property type="molecule type" value="Genomic_DNA"/>
</dbReference>
<evidence type="ECO:0000256" key="1">
    <source>
        <dbReference type="SAM" id="MobiDB-lite"/>
    </source>
</evidence>
<dbReference type="Proteomes" id="UP000772434">
    <property type="component" value="Unassembled WGS sequence"/>
</dbReference>